<organism evidence="1 2">
    <name type="scientific">Dothidotthia symphoricarpi CBS 119687</name>
    <dbReference type="NCBI Taxonomy" id="1392245"/>
    <lineage>
        <taxon>Eukaryota</taxon>
        <taxon>Fungi</taxon>
        <taxon>Dikarya</taxon>
        <taxon>Ascomycota</taxon>
        <taxon>Pezizomycotina</taxon>
        <taxon>Dothideomycetes</taxon>
        <taxon>Pleosporomycetidae</taxon>
        <taxon>Pleosporales</taxon>
        <taxon>Dothidotthiaceae</taxon>
        <taxon>Dothidotthia</taxon>
    </lineage>
</organism>
<evidence type="ECO:0000313" key="2">
    <source>
        <dbReference type="Proteomes" id="UP000799771"/>
    </source>
</evidence>
<dbReference type="EMBL" id="ML977501">
    <property type="protein sequence ID" value="KAF2131996.1"/>
    <property type="molecule type" value="Genomic_DNA"/>
</dbReference>
<name>A0A6A6AKB6_9PLEO</name>
<evidence type="ECO:0000313" key="1">
    <source>
        <dbReference type="EMBL" id="KAF2131996.1"/>
    </source>
</evidence>
<dbReference type="GeneID" id="54410619"/>
<dbReference type="RefSeq" id="XP_033526383.1">
    <property type="nucleotide sequence ID" value="XM_033670187.1"/>
</dbReference>
<dbReference type="AlphaFoldDB" id="A0A6A6AKB6"/>
<reference evidence="1" key="1">
    <citation type="journal article" date="2020" name="Stud. Mycol.">
        <title>101 Dothideomycetes genomes: a test case for predicting lifestyles and emergence of pathogens.</title>
        <authorList>
            <person name="Haridas S."/>
            <person name="Albert R."/>
            <person name="Binder M."/>
            <person name="Bloem J."/>
            <person name="Labutti K."/>
            <person name="Salamov A."/>
            <person name="Andreopoulos B."/>
            <person name="Baker S."/>
            <person name="Barry K."/>
            <person name="Bills G."/>
            <person name="Bluhm B."/>
            <person name="Cannon C."/>
            <person name="Castanera R."/>
            <person name="Culley D."/>
            <person name="Daum C."/>
            <person name="Ezra D."/>
            <person name="Gonzalez J."/>
            <person name="Henrissat B."/>
            <person name="Kuo A."/>
            <person name="Liang C."/>
            <person name="Lipzen A."/>
            <person name="Lutzoni F."/>
            <person name="Magnuson J."/>
            <person name="Mondo S."/>
            <person name="Nolan M."/>
            <person name="Ohm R."/>
            <person name="Pangilinan J."/>
            <person name="Park H.-J."/>
            <person name="Ramirez L."/>
            <person name="Alfaro M."/>
            <person name="Sun H."/>
            <person name="Tritt A."/>
            <person name="Yoshinaga Y."/>
            <person name="Zwiers L.-H."/>
            <person name="Turgeon B."/>
            <person name="Goodwin S."/>
            <person name="Spatafora J."/>
            <person name="Crous P."/>
            <person name="Grigoriev I."/>
        </authorList>
    </citation>
    <scope>NUCLEOTIDE SEQUENCE</scope>
    <source>
        <strain evidence="1">CBS 119687</strain>
    </source>
</reference>
<gene>
    <name evidence="1" type="ORF">P153DRAFT_382890</name>
</gene>
<keyword evidence="2" id="KW-1185">Reference proteome</keyword>
<dbReference type="Proteomes" id="UP000799771">
    <property type="component" value="Unassembled WGS sequence"/>
</dbReference>
<protein>
    <submittedName>
        <fullName evidence="1">Uncharacterized protein</fullName>
    </submittedName>
</protein>
<accession>A0A6A6AKB6</accession>
<proteinExistence type="predicted"/>
<sequence>MQPRYPSSQQPTLIETAIVECLDAKKFVFGDIRPEVCRRLNVDDAPAEAVELASGMKQVMVKTVQVYIFRESLSVKCPAKALDLHHATGFCNKAKNKLVREEGEYSVLVGTSGRGNFERTAFKI</sequence>